<name>A0A0D6M8W4_9BILA</name>
<dbReference type="InterPro" id="IPR015897">
    <property type="entry name" value="CHK_kinase-like"/>
</dbReference>
<evidence type="ECO:0000313" key="2">
    <source>
        <dbReference type="EMBL" id="EPB79923.1"/>
    </source>
</evidence>
<dbReference type="AlphaFoldDB" id="A0A0D6M8W4"/>
<dbReference type="InterPro" id="IPR012877">
    <property type="entry name" value="Dhs-27"/>
</dbReference>
<organism evidence="2 3">
    <name type="scientific">Ancylostoma ceylanicum</name>
    <dbReference type="NCBI Taxonomy" id="53326"/>
    <lineage>
        <taxon>Eukaryota</taxon>
        <taxon>Metazoa</taxon>
        <taxon>Ecdysozoa</taxon>
        <taxon>Nematoda</taxon>
        <taxon>Chromadorea</taxon>
        <taxon>Rhabditida</taxon>
        <taxon>Rhabditina</taxon>
        <taxon>Rhabditomorpha</taxon>
        <taxon>Strongyloidea</taxon>
        <taxon>Ancylostomatidae</taxon>
        <taxon>Ancylostomatinae</taxon>
        <taxon>Ancylostoma</taxon>
    </lineage>
</organism>
<dbReference type="SMART" id="SM00587">
    <property type="entry name" value="CHK"/>
    <property type="match status" value="2"/>
</dbReference>
<proteinExistence type="predicted"/>
<sequence length="793" mass="90938">MSEEVLVDGFALTKSWLQNRVERIHGVRPRVGKVEPLGKDAVGYMSVIRRVWLEWDSDRSELPKSVIVKIPCPAAANKTFEASGATTIGVSDSFLKASHGLEANFYRLIQEEKQKRLLVPIIYASEDFSAEQPVIVMQDYRNCFLTDLVKGLTEKQLFDIAEQIANLQVFSIKNRKWITTLQKDEKEMWNEVIPMMGSHLRPVCQKLMEDMPEHFSCLKTFMANTIDKDPDWMAKIVDKYRRGERPFVLIHGDLWAGQILWRDESTIEGIVDWQGARHGSPVEDFLRILSSSATVEMRRKLLQPLLDFYYDKMSKQLGADMPFSREHLRDELKYVSPLCCIPNIFNAAFLSKSEIAKKNGVLDKERINAIAHRSGAFVEDLSCFTLKVPCKFVLQKCGKKVMAKMSEEVLVNGFVLTKSWLQDRIERKHGVRPHIGNVEPLGPDAVGYMSVIRRVLLNWDGDQSELPKSVIVKIPNSTAANNTFESSGARIEDAGFLEKIVHGLETKFYRLMDKEKPKRLLVPTMYAAEDYDSEQPVIVMEDYCNCFSVDLMVGFSEKQLFVIAEQTADLQVFSIRNKRWITVLQKNEREWLSHMKVTIPSLTRSICQKLMEDMPEKLSCLKIFMENTIDKDPDWMGTIVNGYFTGEKPFVLIHGDMWSGQILWRNESTLAGIVDWQGAHRGSPVEDLLRIVSSSATVEMRRNILHPLLDFYYDKMKEQLGADMPFSREYLNDELKHISPLCCVPNIFGVAFIPKSDLVKRDGKPDKERTNAFVDRCKAFVEDVIELCGWQKK</sequence>
<protein>
    <recommendedName>
        <fullName evidence="1">CHK kinase-like domain-containing protein</fullName>
    </recommendedName>
</protein>
<keyword evidence="3" id="KW-1185">Reference proteome</keyword>
<dbReference type="Gene3D" id="3.90.1200.10">
    <property type="match status" value="2"/>
</dbReference>
<gene>
    <name evidence="2" type="ORF">ANCCEY_00989</name>
</gene>
<dbReference type="InterPro" id="IPR052961">
    <property type="entry name" value="Oxido-Kinase-like_Enzymes"/>
</dbReference>
<evidence type="ECO:0000313" key="3">
    <source>
        <dbReference type="Proteomes" id="UP000054495"/>
    </source>
</evidence>
<feature type="domain" description="CHK kinase-like" evidence="1">
    <location>
        <begin position="135"/>
        <end position="319"/>
    </location>
</feature>
<dbReference type="PANTHER" id="PTHR23020:SF20">
    <property type="entry name" value="CHK KINASE-LIKE DOMAIN-CONTAINING PROTEIN"/>
    <property type="match status" value="1"/>
</dbReference>
<dbReference type="PANTHER" id="PTHR23020">
    <property type="entry name" value="UNCHARACTERIZED NUCLEAR HORMONE RECEPTOR-RELATED"/>
    <property type="match status" value="1"/>
</dbReference>
<feature type="domain" description="CHK kinase-like" evidence="1">
    <location>
        <begin position="538"/>
        <end position="722"/>
    </location>
</feature>
<dbReference type="Proteomes" id="UP000054495">
    <property type="component" value="Unassembled WGS sequence"/>
</dbReference>
<dbReference type="Pfam" id="PF07914">
    <property type="entry name" value="DUF1679"/>
    <property type="match status" value="2"/>
</dbReference>
<reference evidence="2 3" key="1">
    <citation type="submission" date="2013-05" db="EMBL/GenBank/DDBJ databases">
        <title>Draft genome of the parasitic nematode Anyclostoma ceylanicum.</title>
        <authorList>
            <person name="Mitreva M."/>
        </authorList>
    </citation>
    <scope>NUCLEOTIDE SEQUENCE [LARGE SCALE GENOMIC DNA]</scope>
</reference>
<dbReference type="InterPro" id="IPR011009">
    <property type="entry name" value="Kinase-like_dom_sf"/>
</dbReference>
<evidence type="ECO:0000259" key="1">
    <source>
        <dbReference type="SMART" id="SM00587"/>
    </source>
</evidence>
<dbReference type="EMBL" id="KE124787">
    <property type="protein sequence ID" value="EPB79923.1"/>
    <property type="molecule type" value="Genomic_DNA"/>
</dbReference>
<accession>A0A0D6M8W4</accession>
<dbReference type="SUPFAM" id="SSF56112">
    <property type="entry name" value="Protein kinase-like (PK-like)"/>
    <property type="match status" value="2"/>
</dbReference>